<comment type="caution">
    <text evidence="3">The sequence shown here is derived from an EMBL/GenBank/DDBJ whole genome shotgun (WGS) entry which is preliminary data.</text>
</comment>
<keyword evidence="4" id="KW-1185">Reference proteome</keyword>
<dbReference type="AlphaFoldDB" id="A0A9X4YEP7"/>
<keyword evidence="2" id="KW-1133">Transmembrane helix</keyword>
<dbReference type="NCBIfam" id="NF033768">
    <property type="entry name" value="myxo_SS_tail"/>
    <property type="match status" value="1"/>
</dbReference>
<feature type="compositionally biased region" description="Basic and acidic residues" evidence="1">
    <location>
        <begin position="126"/>
        <end position="138"/>
    </location>
</feature>
<feature type="region of interest" description="Disordered" evidence="1">
    <location>
        <begin position="43"/>
        <end position="205"/>
    </location>
</feature>
<dbReference type="Gene3D" id="3.30.1150.10">
    <property type="match status" value="1"/>
</dbReference>
<dbReference type="InterPro" id="IPR049806">
    <property type="entry name" value="MasK-like_C"/>
</dbReference>
<organism evidence="3 4">
    <name type="scientific">Vreelandella halophila</name>
    <dbReference type="NCBI Taxonomy" id="86177"/>
    <lineage>
        <taxon>Bacteria</taxon>
        <taxon>Pseudomonadati</taxon>
        <taxon>Pseudomonadota</taxon>
        <taxon>Gammaproteobacteria</taxon>
        <taxon>Oceanospirillales</taxon>
        <taxon>Halomonadaceae</taxon>
        <taxon>Vreelandella</taxon>
    </lineage>
</organism>
<keyword evidence="2" id="KW-0812">Transmembrane</keyword>
<feature type="compositionally biased region" description="Basic and acidic residues" evidence="1">
    <location>
        <begin position="196"/>
        <end position="205"/>
    </location>
</feature>
<accession>A0A9X4YEP7</accession>
<dbReference type="RefSeq" id="WP_160899310.1">
    <property type="nucleotide sequence ID" value="NZ_WMEX01000007.1"/>
</dbReference>
<feature type="compositionally biased region" description="Acidic residues" evidence="1">
    <location>
        <begin position="63"/>
        <end position="88"/>
    </location>
</feature>
<dbReference type="Proteomes" id="UP000460751">
    <property type="component" value="Unassembled WGS sequence"/>
</dbReference>
<gene>
    <name evidence="3" type="ORF">GLW01_13070</name>
</gene>
<name>A0A9X4YEP7_9GAMM</name>
<sequence>MSRSPSLPWRSTRGEDRLLGVILAMLLVVFLPLAVLVPGMELPERAPEQSDEPDPQMARMLEEPEEPEPEPEPEPEASEPETEPEPEAEAPQAPQPEETVEEAREVARESGLVGMRDQLAELRSLAPERETAIREPGKSADSGAGALPEGPDEEQLMADSGGPGEPGDVSVEEGEIARRETRDVAGSEDNSGARPAEPEERPMANIRETFERNKSALFSIYNRARRQNPLLEGEVVLALRIAPGGNVLDVEVASSTLGDEGVARKIAQRVALFNFGAMEVPERSVRFPVDFAPPG</sequence>
<evidence type="ECO:0000256" key="1">
    <source>
        <dbReference type="SAM" id="MobiDB-lite"/>
    </source>
</evidence>
<feature type="transmembrane region" description="Helical" evidence="2">
    <location>
        <begin position="21"/>
        <end position="40"/>
    </location>
</feature>
<protein>
    <submittedName>
        <fullName evidence="3">AgmX/PglI C-terminal domain-containing protein</fullName>
    </submittedName>
</protein>
<proteinExistence type="predicted"/>
<evidence type="ECO:0000313" key="3">
    <source>
        <dbReference type="EMBL" id="MYL27720.1"/>
    </source>
</evidence>
<keyword evidence="2" id="KW-0472">Membrane</keyword>
<reference evidence="3 4" key="1">
    <citation type="submission" date="2019-11" db="EMBL/GenBank/DDBJ databases">
        <title>Genome sequences of 17 halophilic strains isolated from different environments.</title>
        <authorList>
            <person name="Furrow R.E."/>
        </authorList>
    </citation>
    <scope>NUCLEOTIDE SEQUENCE [LARGE SCALE GENOMIC DNA]</scope>
    <source>
        <strain evidence="3 4">22507_15_FS</strain>
    </source>
</reference>
<evidence type="ECO:0000313" key="4">
    <source>
        <dbReference type="Proteomes" id="UP000460751"/>
    </source>
</evidence>
<feature type="compositionally biased region" description="Basic and acidic residues" evidence="1">
    <location>
        <begin position="175"/>
        <end position="185"/>
    </location>
</feature>
<evidence type="ECO:0000256" key="2">
    <source>
        <dbReference type="SAM" id="Phobius"/>
    </source>
</evidence>
<dbReference type="EMBL" id="WMEX01000007">
    <property type="protein sequence ID" value="MYL27720.1"/>
    <property type="molecule type" value="Genomic_DNA"/>
</dbReference>
<dbReference type="OrthoDB" id="7057177at2"/>